<dbReference type="EMBL" id="CM056744">
    <property type="protein sequence ID" value="KAJ8668263.1"/>
    <property type="molecule type" value="Genomic_DNA"/>
</dbReference>
<gene>
    <name evidence="1" type="ORF">QAD02_009926</name>
</gene>
<name>A0ACC2NBE4_9HYME</name>
<keyword evidence="2" id="KW-1185">Reference proteome</keyword>
<evidence type="ECO:0000313" key="1">
    <source>
        <dbReference type="EMBL" id="KAJ8668263.1"/>
    </source>
</evidence>
<accession>A0ACC2NBE4</accession>
<evidence type="ECO:0000313" key="2">
    <source>
        <dbReference type="Proteomes" id="UP001239111"/>
    </source>
</evidence>
<proteinExistence type="predicted"/>
<dbReference type="Proteomes" id="UP001239111">
    <property type="component" value="Chromosome 4"/>
</dbReference>
<sequence>MYDEEISNFDGSYIPQRWITVLILFLGFLVAFAMRVFLPLVITKMVVPSDDDESTSDECPDDNSTIRSNTRSTTNGTNLSVQLFDWDETTQGIILSSVHWTCLLTNILGDIVIDSCGSKHTLSISILFTSILTLVTPISISYGGYFALISVRMLIGLVEGATYPALSVLMARWIPEDERARAGAVVFAGMPFGFVLGMSMTGLILDYEQNDWPIAFYFFGCIGLVVLILHLLLCYNGPKENPFISVAELEYLSKRIDYVTNEESPPTPWQIILKSKPVWAIIILTMANSWAFTTVCYAMPKYLSNVLKFSVRDNGIVSSIPYVCMWLFGFISSAIADPVVAKKQMEATTVRKIGAVFSSIGPGLLWLAIPYAGCNGFLVVLLLTMGMALSGCICCSLQVNTLDLGPNYVGALTSLVTGVGGISCILSPYFTGIMTPNQTFSEFKVVFWIMLIALLVGSVVYVIFGSGEIQPWNDPEFVMKAKQDRKEKSTRKRSAYSTGTFKYIMYT</sequence>
<comment type="caution">
    <text evidence="1">The sequence shown here is derived from an EMBL/GenBank/DDBJ whole genome shotgun (WGS) entry which is preliminary data.</text>
</comment>
<protein>
    <submittedName>
        <fullName evidence="1">Uncharacterized protein</fullName>
    </submittedName>
</protein>
<organism evidence="1 2">
    <name type="scientific">Eretmocerus hayati</name>
    <dbReference type="NCBI Taxonomy" id="131215"/>
    <lineage>
        <taxon>Eukaryota</taxon>
        <taxon>Metazoa</taxon>
        <taxon>Ecdysozoa</taxon>
        <taxon>Arthropoda</taxon>
        <taxon>Hexapoda</taxon>
        <taxon>Insecta</taxon>
        <taxon>Pterygota</taxon>
        <taxon>Neoptera</taxon>
        <taxon>Endopterygota</taxon>
        <taxon>Hymenoptera</taxon>
        <taxon>Apocrita</taxon>
        <taxon>Proctotrupomorpha</taxon>
        <taxon>Chalcidoidea</taxon>
        <taxon>Aphelinidae</taxon>
        <taxon>Aphelininae</taxon>
        <taxon>Eretmocerus</taxon>
    </lineage>
</organism>
<reference evidence="1" key="1">
    <citation type="submission" date="2023-04" db="EMBL/GenBank/DDBJ databases">
        <title>A chromosome-level genome assembly of the parasitoid wasp Eretmocerus hayati.</title>
        <authorList>
            <person name="Zhong Y."/>
            <person name="Liu S."/>
            <person name="Liu Y."/>
        </authorList>
    </citation>
    <scope>NUCLEOTIDE SEQUENCE</scope>
    <source>
        <strain evidence="1">ZJU_SS_LIU_2023</strain>
    </source>
</reference>